<dbReference type="Proteomes" id="UP000823941">
    <property type="component" value="Chromosome 8"/>
</dbReference>
<accession>A0ABQ7QUB8</accession>
<proteinExistence type="predicted"/>
<dbReference type="EMBL" id="JAHIBW010000008">
    <property type="protein sequence ID" value="KAG7308634.1"/>
    <property type="molecule type" value="Genomic_DNA"/>
</dbReference>
<reference evidence="1 2" key="1">
    <citation type="submission" date="2021-06" db="EMBL/GenBank/DDBJ databases">
        <title>A haploid diamondback moth (Plutella xylostella L.) genome assembly resolves 31 chromosomes and identifies a diamide resistance mutation.</title>
        <authorList>
            <person name="Ward C.M."/>
            <person name="Perry K.D."/>
            <person name="Baker G."/>
            <person name="Powis K."/>
            <person name="Heckel D.G."/>
            <person name="Baxter S.W."/>
        </authorList>
    </citation>
    <scope>NUCLEOTIDE SEQUENCE [LARGE SCALE GENOMIC DNA]</scope>
    <source>
        <strain evidence="1 2">LV</strain>
        <tissue evidence="1">Single pupa</tissue>
    </source>
</reference>
<protein>
    <submittedName>
        <fullName evidence="1">Uncharacterized protein</fullName>
    </submittedName>
</protein>
<sequence length="110" mass="12315">MLIKASRGAVPLEYVSGFGRVTGARGGWRGANYLQQRVNNSRRRRRRGRPTIAVLPRAALRPLTDCRRSELRALYINPAFVLVIDASKSQNDAALSVQKDCLDVWATDVY</sequence>
<keyword evidence="2" id="KW-1185">Reference proteome</keyword>
<comment type="caution">
    <text evidence="1">The sequence shown here is derived from an EMBL/GenBank/DDBJ whole genome shotgun (WGS) entry which is preliminary data.</text>
</comment>
<evidence type="ECO:0000313" key="1">
    <source>
        <dbReference type="EMBL" id="KAG7308634.1"/>
    </source>
</evidence>
<organism evidence="1 2">
    <name type="scientific">Plutella xylostella</name>
    <name type="common">Diamondback moth</name>
    <name type="synonym">Plutella maculipennis</name>
    <dbReference type="NCBI Taxonomy" id="51655"/>
    <lineage>
        <taxon>Eukaryota</taxon>
        <taxon>Metazoa</taxon>
        <taxon>Ecdysozoa</taxon>
        <taxon>Arthropoda</taxon>
        <taxon>Hexapoda</taxon>
        <taxon>Insecta</taxon>
        <taxon>Pterygota</taxon>
        <taxon>Neoptera</taxon>
        <taxon>Endopterygota</taxon>
        <taxon>Lepidoptera</taxon>
        <taxon>Glossata</taxon>
        <taxon>Ditrysia</taxon>
        <taxon>Yponomeutoidea</taxon>
        <taxon>Plutellidae</taxon>
        <taxon>Plutella</taxon>
    </lineage>
</organism>
<gene>
    <name evidence="1" type="ORF">JYU34_005856</name>
</gene>
<name>A0ABQ7QUB8_PLUXY</name>
<evidence type="ECO:0000313" key="2">
    <source>
        <dbReference type="Proteomes" id="UP000823941"/>
    </source>
</evidence>